<protein>
    <submittedName>
        <fullName evidence="1">Uncharacterized protein</fullName>
    </submittedName>
</protein>
<name>A0ABP0N9W2_9DINO</name>
<evidence type="ECO:0000313" key="1">
    <source>
        <dbReference type="EMBL" id="CAK9060582.1"/>
    </source>
</evidence>
<accession>A0ABP0N9W2</accession>
<organism evidence="1 2">
    <name type="scientific">Durusdinium trenchii</name>
    <dbReference type="NCBI Taxonomy" id="1381693"/>
    <lineage>
        <taxon>Eukaryota</taxon>
        <taxon>Sar</taxon>
        <taxon>Alveolata</taxon>
        <taxon>Dinophyceae</taxon>
        <taxon>Suessiales</taxon>
        <taxon>Symbiodiniaceae</taxon>
        <taxon>Durusdinium</taxon>
    </lineage>
</organism>
<dbReference type="Proteomes" id="UP001642484">
    <property type="component" value="Unassembled WGS sequence"/>
</dbReference>
<gene>
    <name evidence="1" type="ORF">CCMP2556_LOCUS29805</name>
</gene>
<sequence>MAKHIMQEGSVVVYGNRSLWRALAFEHGEYIPALLMTPLLTLSLEATHGEVGIAPHPDDLKQKILDLINDVTKVTSAIMSIEYELVPFCNLPQHLMFDLQTDPHREEGEKKEEARLVAPTSIPSGPVDEGQLLRAAKAATAEVIEECLFGPREVQAEYQKYAYLFQEEVGADLDPLDVETVRVRTDAYLQAGTEIEKLTTEIVKCADQFSSNKTSVS</sequence>
<keyword evidence="2" id="KW-1185">Reference proteome</keyword>
<evidence type="ECO:0000313" key="2">
    <source>
        <dbReference type="Proteomes" id="UP001642484"/>
    </source>
</evidence>
<comment type="caution">
    <text evidence="1">The sequence shown here is derived from an EMBL/GenBank/DDBJ whole genome shotgun (WGS) entry which is preliminary data.</text>
</comment>
<reference evidence="1 2" key="1">
    <citation type="submission" date="2024-02" db="EMBL/GenBank/DDBJ databases">
        <authorList>
            <person name="Chen Y."/>
            <person name="Shah S."/>
            <person name="Dougan E. K."/>
            <person name="Thang M."/>
            <person name="Chan C."/>
        </authorList>
    </citation>
    <scope>NUCLEOTIDE SEQUENCE [LARGE SCALE GENOMIC DNA]</scope>
</reference>
<dbReference type="EMBL" id="CAXAMN010021529">
    <property type="protein sequence ID" value="CAK9060582.1"/>
    <property type="molecule type" value="Genomic_DNA"/>
</dbReference>
<proteinExistence type="predicted"/>